<keyword evidence="5" id="KW-0472">Membrane</keyword>
<dbReference type="InterPro" id="IPR003599">
    <property type="entry name" value="Ig_sub"/>
</dbReference>
<name>A0A835TYC3_9PASS</name>
<keyword evidence="2" id="KW-1015">Disulfide bond</keyword>
<dbReference type="Proteomes" id="UP000618051">
    <property type="component" value="Unassembled WGS sequence"/>
</dbReference>
<feature type="domain" description="Ig-like" evidence="6">
    <location>
        <begin position="699"/>
        <end position="827"/>
    </location>
</feature>
<keyword evidence="4" id="KW-0393">Immunoglobulin domain</keyword>
<gene>
    <name evidence="8" type="ORF">IHE44_0005954</name>
    <name evidence="7" type="ORF">IHE44_008208</name>
</gene>
<evidence type="ECO:0000256" key="5">
    <source>
        <dbReference type="SAM" id="Phobius"/>
    </source>
</evidence>
<dbReference type="FunFam" id="2.60.40.10:FF:000491">
    <property type="entry name" value="Immunoglobulin superfamily, member 3"/>
    <property type="match status" value="1"/>
</dbReference>
<evidence type="ECO:0000256" key="4">
    <source>
        <dbReference type="ARBA" id="ARBA00023319"/>
    </source>
</evidence>
<keyword evidence="3" id="KW-0325">Glycoprotein</keyword>
<feature type="transmembrane region" description="Helical" evidence="5">
    <location>
        <begin position="1171"/>
        <end position="1194"/>
    </location>
</feature>
<evidence type="ECO:0000313" key="8">
    <source>
        <dbReference type="EMBL" id="KAI1242414.1"/>
    </source>
</evidence>
<evidence type="ECO:0000256" key="2">
    <source>
        <dbReference type="ARBA" id="ARBA00023157"/>
    </source>
</evidence>
<dbReference type="InterPro" id="IPR013783">
    <property type="entry name" value="Ig-like_fold"/>
</dbReference>
<keyword evidence="5" id="KW-1133">Transmembrane helix</keyword>
<feature type="domain" description="Ig-like" evidence="6">
    <location>
        <begin position="573"/>
        <end position="676"/>
    </location>
</feature>
<dbReference type="OrthoDB" id="9890427at2759"/>
<dbReference type="PANTHER" id="PTHR12207:SF21">
    <property type="entry name" value="IMMUNOGLOBULIN SUPERFAMILY MEMBER 3"/>
    <property type="match status" value="1"/>
</dbReference>
<dbReference type="Pfam" id="PF07686">
    <property type="entry name" value="V-set"/>
    <property type="match status" value="3"/>
</dbReference>
<feature type="domain" description="Ig-like" evidence="6">
    <location>
        <begin position="421"/>
        <end position="535"/>
    </location>
</feature>
<dbReference type="InterPro" id="IPR003598">
    <property type="entry name" value="Ig_sub2"/>
</dbReference>
<keyword evidence="9" id="KW-1185">Reference proteome</keyword>
<dbReference type="FunFam" id="2.60.40.10:FF:000689">
    <property type="entry name" value="Immunoglobulin superfamily member 3"/>
    <property type="match status" value="1"/>
</dbReference>
<dbReference type="SMART" id="SM00408">
    <property type="entry name" value="IGc2"/>
    <property type="match status" value="4"/>
</dbReference>
<dbReference type="PROSITE" id="PS50835">
    <property type="entry name" value="IG_LIKE"/>
    <property type="match status" value="7"/>
</dbReference>
<dbReference type="InterPro" id="IPR051102">
    <property type="entry name" value="IgSF_V-set/TM_domain"/>
</dbReference>
<feature type="domain" description="Ig-like" evidence="6">
    <location>
        <begin position="1017"/>
        <end position="1130"/>
    </location>
</feature>
<dbReference type="AlphaFoldDB" id="A0A835TYC3"/>
<feature type="domain" description="Ig-like" evidence="6">
    <location>
        <begin position="192"/>
        <end position="283"/>
    </location>
</feature>
<keyword evidence="5" id="KW-0812">Transmembrane</keyword>
<feature type="domain" description="Ig-like" evidence="6">
    <location>
        <begin position="40"/>
        <end position="145"/>
    </location>
</feature>
<organism evidence="7">
    <name type="scientific">Lamprotornis superbus</name>
    <dbReference type="NCBI Taxonomy" id="245042"/>
    <lineage>
        <taxon>Eukaryota</taxon>
        <taxon>Metazoa</taxon>
        <taxon>Chordata</taxon>
        <taxon>Craniata</taxon>
        <taxon>Vertebrata</taxon>
        <taxon>Euteleostomi</taxon>
        <taxon>Archelosauria</taxon>
        <taxon>Archosauria</taxon>
        <taxon>Dinosauria</taxon>
        <taxon>Saurischia</taxon>
        <taxon>Theropoda</taxon>
        <taxon>Coelurosauria</taxon>
        <taxon>Aves</taxon>
        <taxon>Neognathae</taxon>
        <taxon>Neoaves</taxon>
        <taxon>Telluraves</taxon>
        <taxon>Australaves</taxon>
        <taxon>Passeriformes</taxon>
        <taxon>Sturnidae</taxon>
        <taxon>Lamprotornis</taxon>
    </lineage>
</organism>
<feature type="domain" description="Ig-like" evidence="6">
    <location>
        <begin position="876"/>
        <end position="1005"/>
    </location>
</feature>
<reference evidence="7" key="1">
    <citation type="submission" date="2020-10" db="EMBL/GenBank/DDBJ databases">
        <title>Feather gene expression reveals the developmental basis of iridescence in African starlings.</title>
        <authorList>
            <person name="Rubenstein D.R."/>
        </authorList>
    </citation>
    <scope>NUCLEOTIDE SEQUENCE</scope>
    <source>
        <strain evidence="7">SS15</strain>
        <tissue evidence="7">Liver</tissue>
    </source>
</reference>
<evidence type="ECO:0000313" key="7">
    <source>
        <dbReference type="EMBL" id="KAG0122893.1"/>
    </source>
</evidence>
<evidence type="ECO:0000256" key="1">
    <source>
        <dbReference type="ARBA" id="ARBA00022729"/>
    </source>
</evidence>
<dbReference type="SMART" id="SM00406">
    <property type="entry name" value="IGv"/>
    <property type="match status" value="4"/>
</dbReference>
<accession>A0A835TYC3</accession>
<dbReference type="EMBL" id="JADDUC010000032">
    <property type="protein sequence ID" value="KAG0122893.1"/>
    <property type="molecule type" value="Genomic_DNA"/>
</dbReference>
<dbReference type="CDD" id="cd00099">
    <property type="entry name" value="IgV"/>
    <property type="match status" value="2"/>
</dbReference>
<sequence length="1241" mass="139321">MPYADGALLKEMCFLPAERRRYTRSSLTGRSAWCAAAVIPDSLRVTAIPQTLNKVEHDSLELKCEVSKSTAQHSHVSIAWYRQRGSEAPVEIISLSRDFVLRAGSAYAQRHATGDVRLDKVGETTSKLTIYNLHPSDQGEFYCEAAEWIQDPDGSWYAMTRKRSQGAIVNVQATDKEFSVRLETEKRMYIVGEPAEFRCILEAQNVPDRYFSISWAFNSSLIASLGPNAVPVLNNEFAQREALGQLKVAKESDNVFVLKIYRLRLEDSGKYNCRVTEREKTVTGDFIDKESKRPKNIPITVMPLRSWVLCEVLSRQSGETSLALSQLHAVHIVATEIPSSFAEIPSRTCDQKTRQCLLSRRQRFLPALAYTCLECASHQEQLAAHQLFLDVVTHEVKTCLDPNAWAVSCTWWKASLASSVPKTSISLEIINNASTVLEGESLRFGCNVRSGLGPQSRLSVSWQLVDKLNRRSEIVRLDREGTLHPGTAYAERSSYGGIQVEQVRPGSFTLEIFNSVKADEGHYECRVAEWTRTLDGEWQMVGERHTSTLVSITALEAGFAVTAISRTPGVTYNESFDLQCIIKPHYPSWVPVSVTWRFQPAGSTEFHDLVTFTRDGGVQWGDRAAAFRTRTAIEKAESSNNVRLSISRASDTEAGKYQCVAELWRKNYNSSWTRLADRTSNLLEIRVLRPVSSWSPSPPRVTKLQVSKSKRSITLLENRPIPLNCSVKSQTSPDSHFAVLWYVHKPSDADGKLILKTTHSSAFEYGTYAEEEGLRGRLQFERSASGGLFSLTVQRAEVRDSGSYYCHVEEWLLSPNHAWYKLAEEVSGRTEVTVKQPGTGSLVSFPFAHEMGITFNEVGSWLPGKEKSALWVVSLPVDDTDKDNRLQVNQTHRNITVRENEWVTLQCLVSNRTSPSSQLLVEWSVRRPGRADKEVVAWLSRQSTLHYGEPAELRGRLHLESPAPGLFLLSIQNSTVRDSGAYSCRVEEWLLDPSDRWYKRAEELSGISTLTVKQPDPTLQVDTATANLTVQEKESFLLDCSILSRSSPESHFAVTWYSLRAKETGDHVEEGEEEEEREAVLSVGPDAIFSPEAGRWEGRLRFQRLSAVLFRLTVLQAGGADTGNYSCRVEEWLADPNGVWYRLAEEESGMVAVHVQDAGSTLQSVICSNDALFYFVFFYPFPIFGILIITILLVRFKSRNSSKNSEGKNGVPLLWIKEPHLNYSPTCLEPPVLSIHPGTID</sequence>
<dbReference type="PANTHER" id="PTHR12207">
    <property type="entry name" value="V-SET AND TRANSMEMBRANE DOMAIN-CONTAINING PROTEIN"/>
    <property type="match status" value="1"/>
</dbReference>
<dbReference type="SMART" id="SM00409">
    <property type="entry name" value="IG"/>
    <property type="match status" value="7"/>
</dbReference>
<evidence type="ECO:0000313" key="9">
    <source>
        <dbReference type="Proteomes" id="UP000618051"/>
    </source>
</evidence>
<dbReference type="FunFam" id="2.60.40.10:FF:000604">
    <property type="entry name" value="immunoglobulin superfamily member 3"/>
    <property type="match status" value="1"/>
</dbReference>
<dbReference type="FunFam" id="2.60.40.10:FF:000674">
    <property type="entry name" value="Immunoglobulin superfamily member 3"/>
    <property type="match status" value="1"/>
</dbReference>
<proteinExistence type="predicted"/>
<evidence type="ECO:0000256" key="3">
    <source>
        <dbReference type="ARBA" id="ARBA00023180"/>
    </source>
</evidence>
<comment type="caution">
    <text evidence="7">The sequence shown here is derived from an EMBL/GenBank/DDBJ whole genome shotgun (WGS) entry which is preliminary data.</text>
</comment>
<dbReference type="FunFam" id="2.60.40.10:FF:000932">
    <property type="entry name" value="Immunoglobulin superfamily member 3"/>
    <property type="match status" value="1"/>
</dbReference>
<dbReference type="InterPro" id="IPR007110">
    <property type="entry name" value="Ig-like_dom"/>
</dbReference>
<dbReference type="EMBL" id="JADDUC020000002">
    <property type="protein sequence ID" value="KAI1242414.1"/>
    <property type="molecule type" value="Genomic_DNA"/>
</dbReference>
<dbReference type="SUPFAM" id="SSF48726">
    <property type="entry name" value="Immunoglobulin"/>
    <property type="match status" value="7"/>
</dbReference>
<protein>
    <recommendedName>
        <fullName evidence="6">Ig-like domain-containing protein</fullName>
    </recommendedName>
</protein>
<dbReference type="Gene3D" id="2.60.40.10">
    <property type="entry name" value="Immunoglobulins"/>
    <property type="match status" value="7"/>
</dbReference>
<keyword evidence="1" id="KW-0732">Signal</keyword>
<reference evidence="8" key="3">
    <citation type="submission" date="2022-01" db="EMBL/GenBank/DDBJ databases">
        <authorList>
            <person name="Rubenstein D.R."/>
        </authorList>
    </citation>
    <scope>NUCLEOTIDE SEQUENCE</scope>
    <source>
        <strain evidence="8">SS15</strain>
        <tissue evidence="8">Liver</tissue>
    </source>
</reference>
<dbReference type="GO" id="GO:0016020">
    <property type="term" value="C:membrane"/>
    <property type="evidence" value="ECO:0007669"/>
    <property type="project" value="TreeGrafter"/>
</dbReference>
<dbReference type="InterPro" id="IPR013106">
    <property type="entry name" value="Ig_V-set"/>
</dbReference>
<dbReference type="InterPro" id="IPR036179">
    <property type="entry name" value="Ig-like_dom_sf"/>
</dbReference>
<evidence type="ECO:0000259" key="6">
    <source>
        <dbReference type="PROSITE" id="PS50835"/>
    </source>
</evidence>
<reference evidence="8 9" key="2">
    <citation type="journal article" date="2021" name="J. Hered.">
        <title>Feather Gene Expression Elucidates the Developmental Basis of Plumage Iridescence in African Starlings.</title>
        <authorList>
            <person name="Rubenstein D.R."/>
            <person name="Corvelo A."/>
            <person name="MacManes M.D."/>
            <person name="Maia R."/>
            <person name="Narzisi G."/>
            <person name="Rousaki A."/>
            <person name="Vandenabeele P."/>
            <person name="Shawkey M.D."/>
            <person name="Solomon J."/>
        </authorList>
    </citation>
    <scope>NUCLEOTIDE SEQUENCE [LARGE SCALE GENOMIC DNA]</scope>
    <source>
        <strain evidence="8">SS15</strain>
    </source>
</reference>